<evidence type="ECO:0000256" key="7">
    <source>
        <dbReference type="ARBA" id="ARBA00022764"/>
    </source>
</evidence>
<sequence length="418" mass="45320">MMLGNLKTLFLAGLVGLGGVAAAQADVTVEFWHSFDGGSGESLGKIIENFEAANPGIHIEAQNIGNYNDIVAKLQAAIPARRAPDAVIMEVTRYGLFADRGVLLDLTDYVNNDPLKDDLFDFAREVGVFDGKNYIVPFNSSTPVLYYNKDIFARAGFTEEPDLKTYDDLLAVSRQITEKLGDEGISGIAAPGQFARWGLIMDNDSDLIDSKTGEILIDSPNTIEAYEWMASLVHEHKVASADGVTKENNGRDAFLAGKVGIMLNSTGNYTRSKKALGDNLAVLPMPCNKVCAVPIGGAGIGILSSSDKEVQDAAYKFISFAASPESNAIWFSGTGYMPINKHTAKQPLAASAVQDKPGITVAIDQLDFARGRPRPPVVTWMRASEYDVWQALALGQRDVEDTLKDFAERTRKEAERTN</sequence>
<evidence type="ECO:0000313" key="10">
    <source>
        <dbReference type="EMBL" id="POF33617.1"/>
    </source>
</evidence>
<protein>
    <recommendedName>
        <fullName evidence="4">sn-glycerol-3-phosphate-binding periplasmic protein UgpB</fullName>
    </recommendedName>
</protein>
<accession>A0A2S3V0X1</accession>
<proteinExistence type="inferred from homology"/>
<keyword evidence="11" id="KW-1185">Reference proteome</keyword>
<evidence type="ECO:0000256" key="5">
    <source>
        <dbReference type="ARBA" id="ARBA00022448"/>
    </source>
</evidence>
<keyword evidence="7" id="KW-0574">Periplasm</keyword>
<comment type="subcellular location">
    <subcellularLocation>
        <location evidence="1">Periplasm</location>
    </subcellularLocation>
</comment>
<evidence type="ECO:0000313" key="11">
    <source>
        <dbReference type="Proteomes" id="UP000236959"/>
    </source>
</evidence>
<dbReference type="CDD" id="cd14748">
    <property type="entry name" value="PBP2_UgpB"/>
    <property type="match status" value="1"/>
</dbReference>
<name>A0A2S3V0X1_9HYPH</name>
<evidence type="ECO:0000256" key="6">
    <source>
        <dbReference type="ARBA" id="ARBA00022729"/>
    </source>
</evidence>
<evidence type="ECO:0000256" key="1">
    <source>
        <dbReference type="ARBA" id="ARBA00004418"/>
    </source>
</evidence>
<dbReference type="PANTHER" id="PTHR43649">
    <property type="entry name" value="ARABINOSE-BINDING PROTEIN-RELATED"/>
    <property type="match status" value="1"/>
</dbReference>
<dbReference type="SUPFAM" id="SSF53850">
    <property type="entry name" value="Periplasmic binding protein-like II"/>
    <property type="match status" value="1"/>
</dbReference>
<comment type="caution">
    <text evidence="10">The sequence shown here is derived from an EMBL/GenBank/DDBJ whole genome shotgun (WGS) entry which is preliminary data.</text>
</comment>
<dbReference type="InterPro" id="IPR050490">
    <property type="entry name" value="Bact_solute-bd_prot1"/>
</dbReference>
<feature type="chain" id="PRO_5015522669" description="sn-glycerol-3-phosphate-binding periplasmic protein UgpB" evidence="9">
    <location>
        <begin position="26"/>
        <end position="418"/>
    </location>
</feature>
<evidence type="ECO:0000256" key="3">
    <source>
        <dbReference type="ARBA" id="ARBA00011557"/>
    </source>
</evidence>
<comment type="function">
    <text evidence="8">Part of the ABC transporter complex UgpBAEC involved in sn-glycerol-3-phosphate (G3P) import. Binds G3P.</text>
</comment>
<gene>
    <name evidence="10" type="ORF">CLV41_10165</name>
</gene>
<evidence type="ECO:0000256" key="9">
    <source>
        <dbReference type="SAM" id="SignalP"/>
    </source>
</evidence>
<keyword evidence="6 9" id="KW-0732">Signal</keyword>
<dbReference type="Proteomes" id="UP000236959">
    <property type="component" value="Unassembled WGS sequence"/>
</dbReference>
<dbReference type="PANTHER" id="PTHR43649:SF31">
    <property type="entry name" value="SN-GLYCEROL-3-PHOSPHATE-BINDING PERIPLASMIC PROTEIN UGPB"/>
    <property type="match status" value="1"/>
</dbReference>
<evidence type="ECO:0000256" key="8">
    <source>
        <dbReference type="ARBA" id="ARBA00034473"/>
    </source>
</evidence>
<evidence type="ECO:0000256" key="4">
    <source>
        <dbReference type="ARBA" id="ARBA00017470"/>
    </source>
</evidence>
<dbReference type="EMBL" id="PPCN01000001">
    <property type="protein sequence ID" value="POF33617.1"/>
    <property type="molecule type" value="Genomic_DNA"/>
</dbReference>
<dbReference type="InterPro" id="IPR006059">
    <property type="entry name" value="SBP"/>
</dbReference>
<evidence type="ECO:0000256" key="2">
    <source>
        <dbReference type="ARBA" id="ARBA00008520"/>
    </source>
</evidence>
<comment type="subunit">
    <text evidence="3">The complex is composed of two ATP-binding proteins (UgpC), two transmembrane proteins (UgpA and UgpE) and a solute-binding protein (UgpB).</text>
</comment>
<dbReference type="GO" id="GO:0042597">
    <property type="term" value="C:periplasmic space"/>
    <property type="evidence" value="ECO:0007669"/>
    <property type="project" value="UniProtKB-SubCell"/>
</dbReference>
<keyword evidence="5" id="KW-0813">Transport</keyword>
<dbReference type="Pfam" id="PF13416">
    <property type="entry name" value="SBP_bac_8"/>
    <property type="match status" value="1"/>
</dbReference>
<comment type="similarity">
    <text evidence="2">Belongs to the bacterial solute-binding protein 1 family.</text>
</comment>
<reference evidence="10 11" key="1">
    <citation type="submission" date="2018-01" db="EMBL/GenBank/DDBJ databases">
        <title>Genomic Encyclopedia of Archaeal and Bacterial Type Strains, Phase II (KMG-II): from individual species to whole genera.</title>
        <authorList>
            <person name="Goeker M."/>
        </authorList>
    </citation>
    <scope>NUCLEOTIDE SEQUENCE [LARGE SCALE GENOMIC DNA]</scope>
    <source>
        <strain evidence="10 11">DSM 17023</strain>
    </source>
</reference>
<dbReference type="Gene3D" id="3.40.190.10">
    <property type="entry name" value="Periplasmic binding protein-like II"/>
    <property type="match status" value="1"/>
</dbReference>
<dbReference type="AlphaFoldDB" id="A0A2S3V0X1"/>
<organism evidence="10 11">
    <name type="scientific">Roseibium marinum</name>
    <dbReference type="NCBI Taxonomy" id="281252"/>
    <lineage>
        <taxon>Bacteria</taxon>
        <taxon>Pseudomonadati</taxon>
        <taxon>Pseudomonadota</taxon>
        <taxon>Alphaproteobacteria</taxon>
        <taxon>Hyphomicrobiales</taxon>
        <taxon>Stappiaceae</taxon>
        <taxon>Roseibium</taxon>
    </lineage>
</organism>
<feature type="signal peptide" evidence="9">
    <location>
        <begin position="1"/>
        <end position="25"/>
    </location>
</feature>